<feature type="transmembrane region" description="Helical" evidence="1">
    <location>
        <begin position="165"/>
        <end position="191"/>
    </location>
</feature>
<keyword evidence="1" id="KW-0812">Transmembrane</keyword>
<feature type="transmembrane region" description="Helical" evidence="1">
    <location>
        <begin position="85"/>
        <end position="106"/>
    </location>
</feature>
<feature type="transmembrane region" description="Helical" evidence="1">
    <location>
        <begin position="20"/>
        <end position="39"/>
    </location>
</feature>
<organism evidence="2 3">
    <name type="scientific">Fontibacter flavus</name>
    <dbReference type="NCBI Taxonomy" id="654838"/>
    <lineage>
        <taxon>Bacteria</taxon>
        <taxon>Pseudomonadati</taxon>
        <taxon>Bacteroidota</taxon>
        <taxon>Cytophagia</taxon>
        <taxon>Cytophagales</taxon>
        <taxon>Cyclobacteriaceae</taxon>
        <taxon>Fontibacter</taxon>
    </lineage>
</organism>
<dbReference type="EMBL" id="JBHLWI010000001">
    <property type="protein sequence ID" value="MFC0261210.1"/>
    <property type="molecule type" value="Genomic_DNA"/>
</dbReference>
<dbReference type="Proteomes" id="UP001589797">
    <property type="component" value="Unassembled WGS sequence"/>
</dbReference>
<keyword evidence="1" id="KW-0472">Membrane</keyword>
<dbReference type="RefSeq" id="WP_382385664.1">
    <property type="nucleotide sequence ID" value="NZ_JBHLWI010000001.1"/>
</dbReference>
<keyword evidence="3" id="KW-1185">Reference proteome</keyword>
<reference evidence="2 3" key="1">
    <citation type="submission" date="2024-09" db="EMBL/GenBank/DDBJ databases">
        <authorList>
            <person name="Sun Q."/>
            <person name="Mori K."/>
        </authorList>
    </citation>
    <scope>NUCLEOTIDE SEQUENCE [LARGE SCALE GENOMIC DNA]</scope>
    <source>
        <strain evidence="2 3">CCM 7650</strain>
    </source>
</reference>
<evidence type="ECO:0000313" key="3">
    <source>
        <dbReference type="Proteomes" id="UP001589797"/>
    </source>
</evidence>
<sequence length="371" mass="43150">MGKLKQVVSNCLRRIEKSDVWLFLYHLFFAIVFTLYLQANGGDAIRYWNLTAETGHDPQTWSDHWGTRSYFLQWLNYIPAKVLGLPFWLGNVLYALASFWAVRELLQMVKEVFPRQEKGLLTVLLWLIFLMPNLHFWTSGIGKESLSLVGLVMFLKGIRNLEKQWHWAIFGIFISYMVRPLQGGILLGFLFPLLWLEKSLPIWIKWIGSALIIFAGLAVLRFLLYITHMEALSPADLYGFSEEQMRFLDGFGAGSAVPMSEYSWWMKIWTLYFRPFIGEGSNFWQWMAGLENLFALLMLLVLILGIGKGGLRKIPKFLWIGIFFGLVLSIAYALTLNNLGIIMRMKSFYMPFFYLLGWGVWVNRKCRLDVN</sequence>
<feature type="transmembrane region" description="Helical" evidence="1">
    <location>
        <begin position="286"/>
        <end position="305"/>
    </location>
</feature>
<comment type="caution">
    <text evidence="2">The sequence shown here is derived from an EMBL/GenBank/DDBJ whole genome shotgun (WGS) entry which is preliminary data.</text>
</comment>
<name>A0ABV6FPF4_9BACT</name>
<feature type="transmembrane region" description="Helical" evidence="1">
    <location>
        <begin position="317"/>
        <end position="335"/>
    </location>
</feature>
<keyword evidence="1" id="KW-1133">Transmembrane helix</keyword>
<evidence type="ECO:0000256" key="1">
    <source>
        <dbReference type="SAM" id="Phobius"/>
    </source>
</evidence>
<feature type="transmembrane region" description="Helical" evidence="1">
    <location>
        <begin position="203"/>
        <end position="226"/>
    </location>
</feature>
<proteinExistence type="predicted"/>
<feature type="transmembrane region" description="Helical" evidence="1">
    <location>
        <begin position="341"/>
        <end position="362"/>
    </location>
</feature>
<accession>A0ABV6FPF4</accession>
<protein>
    <recommendedName>
        <fullName evidence="4">DUF2029 domain-containing protein</fullName>
    </recommendedName>
</protein>
<gene>
    <name evidence="2" type="ORF">ACFFIP_00850</name>
</gene>
<evidence type="ECO:0008006" key="4">
    <source>
        <dbReference type="Google" id="ProtNLM"/>
    </source>
</evidence>
<feature type="transmembrane region" description="Helical" evidence="1">
    <location>
        <begin position="118"/>
        <end position="135"/>
    </location>
</feature>
<evidence type="ECO:0000313" key="2">
    <source>
        <dbReference type="EMBL" id="MFC0261210.1"/>
    </source>
</evidence>